<protein>
    <submittedName>
        <fullName evidence="3">Uncharacterized protein</fullName>
    </submittedName>
</protein>
<accession>A0A7X8TIX8</accession>
<dbReference type="EMBL" id="JABAHY010000001">
    <property type="protein sequence ID" value="NLS08908.1"/>
    <property type="molecule type" value="Genomic_DNA"/>
</dbReference>
<dbReference type="AlphaFoldDB" id="A0A7X8TIX8"/>
<keyword evidence="2" id="KW-0812">Transmembrane</keyword>
<feature type="region of interest" description="Disordered" evidence="1">
    <location>
        <begin position="37"/>
        <end position="57"/>
    </location>
</feature>
<dbReference type="RefSeq" id="WP_168886380.1">
    <property type="nucleotide sequence ID" value="NZ_JABAHY010000001.1"/>
</dbReference>
<reference evidence="3 4" key="1">
    <citation type="submission" date="2020-04" db="EMBL/GenBank/DDBJ databases">
        <title>Nesterenkonia sp. nov., isolated from marine sediment.</title>
        <authorList>
            <person name="Zhang G."/>
        </authorList>
    </citation>
    <scope>NUCLEOTIDE SEQUENCE [LARGE SCALE GENOMIC DNA]</scope>
    <source>
        <strain evidence="3 4">MY13</strain>
    </source>
</reference>
<organism evidence="3 4">
    <name type="scientific">Nesterenkonia sedimenti</name>
    <dbReference type="NCBI Taxonomy" id="1463632"/>
    <lineage>
        <taxon>Bacteria</taxon>
        <taxon>Bacillati</taxon>
        <taxon>Actinomycetota</taxon>
        <taxon>Actinomycetes</taxon>
        <taxon>Micrococcales</taxon>
        <taxon>Micrococcaceae</taxon>
        <taxon>Nesterenkonia</taxon>
    </lineage>
</organism>
<gene>
    <name evidence="3" type="ORF">HGQ17_02605</name>
</gene>
<proteinExistence type="predicted"/>
<evidence type="ECO:0000313" key="4">
    <source>
        <dbReference type="Proteomes" id="UP000523139"/>
    </source>
</evidence>
<keyword evidence="2" id="KW-1133">Transmembrane helix</keyword>
<name>A0A7X8TIX8_9MICC</name>
<dbReference type="Proteomes" id="UP000523139">
    <property type="component" value="Unassembled WGS sequence"/>
</dbReference>
<keyword evidence="4" id="KW-1185">Reference proteome</keyword>
<comment type="caution">
    <text evidence="3">The sequence shown here is derived from an EMBL/GenBank/DDBJ whole genome shotgun (WGS) entry which is preliminary data.</text>
</comment>
<keyword evidence="2" id="KW-0472">Membrane</keyword>
<evidence type="ECO:0000313" key="3">
    <source>
        <dbReference type="EMBL" id="NLS08908.1"/>
    </source>
</evidence>
<evidence type="ECO:0000256" key="1">
    <source>
        <dbReference type="SAM" id="MobiDB-lite"/>
    </source>
</evidence>
<feature type="transmembrane region" description="Helical" evidence="2">
    <location>
        <begin position="19"/>
        <end position="36"/>
    </location>
</feature>
<evidence type="ECO:0000256" key="2">
    <source>
        <dbReference type="SAM" id="Phobius"/>
    </source>
</evidence>
<sequence length="57" mass="5983">MADSAEQQTWAVQAPVKTLIGMLLVGLLVVGLMPTAKAGAGSHTQSEEVTQMEDRAD</sequence>